<dbReference type="STRING" id="553973.CLOHYLEM_06382"/>
<evidence type="ECO:0000256" key="1">
    <source>
        <dbReference type="SAM" id="Phobius"/>
    </source>
</evidence>
<organism evidence="2 3">
    <name type="scientific">[Clostridium] hylemonae DSM 15053</name>
    <dbReference type="NCBI Taxonomy" id="553973"/>
    <lineage>
        <taxon>Bacteria</taxon>
        <taxon>Bacillati</taxon>
        <taxon>Bacillota</taxon>
        <taxon>Clostridia</taxon>
        <taxon>Lachnospirales</taxon>
        <taxon>Lachnospiraceae</taxon>
    </lineage>
</organism>
<dbReference type="OrthoDB" id="9815367at2"/>
<accession>C0C2S6</accession>
<proteinExistence type="predicted"/>
<comment type="caution">
    <text evidence="2">The sequence shown here is derived from an EMBL/GenBank/DDBJ whole genome shotgun (WGS) entry which is preliminary data.</text>
</comment>
<gene>
    <name evidence="2" type="ORF">CLOHYLEM_06382</name>
</gene>
<dbReference type="HOGENOM" id="CLU_167393_0_0_9"/>
<keyword evidence="1" id="KW-1133">Transmembrane helix</keyword>
<keyword evidence="3" id="KW-1185">Reference proteome</keyword>
<name>C0C2S6_9FIRM</name>
<sequence>MKQRFVSNKTGSNNRNFIVSIIVFFIIFGCFSFGISTFSDKASEQEKQTLETAVNRGIAHCYAIEGAYPESLRYLEEHYGLIYDEDRFFIDYQILGSNIMPDVTIIDKEDRQ</sequence>
<dbReference type="Proteomes" id="UP000004893">
    <property type="component" value="Unassembled WGS sequence"/>
</dbReference>
<feature type="transmembrane region" description="Helical" evidence="1">
    <location>
        <begin position="17"/>
        <end position="38"/>
    </location>
</feature>
<keyword evidence="1" id="KW-0812">Transmembrane</keyword>
<dbReference type="EMBL" id="ABYI02000024">
    <property type="protein sequence ID" value="EEG73437.1"/>
    <property type="molecule type" value="Genomic_DNA"/>
</dbReference>
<reference evidence="2" key="1">
    <citation type="submission" date="2009-02" db="EMBL/GenBank/DDBJ databases">
        <authorList>
            <person name="Fulton L."/>
            <person name="Clifton S."/>
            <person name="Fulton B."/>
            <person name="Xu J."/>
            <person name="Minx P."/>
            <person name="Pepin K.H."/>
            <person name="Johnson M."/>
            <person name="Bhonagiri V."/>
            <person name="Nash W.E."/>
            <person name="Mardis E.R."/>
            <person name="Wilson R.K."/>
        </authorList>
    </citation>
    <scope>NUCLEOTIDE SEQUENCE [LARGE SCALE GENOMIC DNA]</scope>
    <source>
        <strain evidence="2">DSM 15053</strain>
    </source>
</reference>
<evidence type="ECO:0000313" key="2">
    <source>
        <dbReference type="EMBL" id="EEG73437.1"/>
    </source>
</evidence>
<evidence type="ECO:0000313" key="3">
    <source>
        <dbReference type="Proteomes" id="UP000004893"/>
    </source>
</evidence>
<dbReference type="eggNOG" id="ENOG5032ZA3">
    <property type="taxonomic scope" value="Bacteria"/>
</dbReference>
<dbReference type="RefSeq" id="WP_006443743.1">
    <property type="nucleotide sequence ID" value="NZ_CP036524.1"/>
</dbReference>
<protein>
    <submittedName>
        <fullName evidence="2">Uncharacterized protein</fullName>
    </submittedName>
</protein>
<dbReference type="AlphaFoldDB" id="C0C2S6"/>
<reference evidence="2" key="2">
    <citation type="submission" date="2013-06" db="EMBL/GenBank/DDBJ databases">
        <title>Draft genome sequence of Clostridium hylemonae (DSM 15053).</title>
        <authorList>
            <person name="Sudarsanam P."/>
            <person name="Ley R."/>
            <person name="Guruge J."/>
            <person name="Turnbaugh P.J."/>
            <person name="Mahowald M."/>
            <person name="Liep D."/>
            <person name="Gordon J."/>
        </authorList>
    </citation>
    <scope>NUCLEOTIDE SEQUENCE</scope>
    <source>
        <strain evidence="2">DSM 15053</strain>
    </source>
</reference>
<dbReference type="PROSITE" id="PS51257">
    <property type="entry name" value="PROKAR_LIPOPROTEIN"/>
    <property type="match status" value="1"/>
</dbReference>
<keyword evidence="1" id="KW-0472">Membrane</keyword>